<reference evidence="1" key="1">
    <citation type="thesis" date="2020" institute="ProQuest LLC" country="789 East Eisenhower Parkway, Ann Arbor, MI, USA">
        <title>Comparative Genomics and Chromosome Evolution.</title>
        <authorList>
            <person name="Mudd A.B."/>
        </authorList>
    </citation>
    <scope>NUCLEOTIDE SEQUENCE</scope>
    <source>
        <strain evidence="1">237g6f4</strain>
        <tissue evidence="1">Blood</tissue>
    </source>
</reference>
<comment type="caution">
    <text evidence="1">The sequence shown here is derived from an EMBL/GenBank/DDBJ whole genome shotgun (WGS) entry which is preliminary data.</text>
</comment>
<sequence>MSPRLLRNIPNYNNLKNLQQKQLCTSTLTKNDQMILQNSNKMQRFRNLHHLHYGNLYTSISNPSHIIEISLWLLLTTSPIHG</sequence>
<protein>
    <submittedName>
        <fullName evidence="1">Uncharacterized protein</fullName>
    </submittedName>
</protein>
<dbReference type="EMBL" id="WNYA01026662">
    <property type="protein sequence ID" value="KAG8537800.1"/>
    <property type="molecule type" value="Genomic_DNA"/>
</dbReference>
<proteinExistence type="predicted"/>
<evidence type="ECO:0000313" key="2">
    <source>
        <dbReference type="Proteomes" id="UP000824782"/>
    </source>
</evidence>
<dbReference type="AlphaFoldDB" id="A0AAV6YS45"/>
<accession>A0AAV6YS45</accession>
<dbReference type="Proteomes" id="UP000824782">
    <property type="component" value="Unassembled WGS sequence"/>
</dbReference>
<evidence type="ECO:0000313" key="1">
    <source>
        <dbReference type="EMBL" id="KAG8537800.1"/>
    </source>
</evidence>
<gene>
    <name evidence="1" type="ORF">GDO81_023817</name>
</gene>
<organism evidence="1 2">
    <name type="scientific">Engystomops pustulosus</name>
    <name type="common">Tungara frog</name>
    <name type="synonym">Physalaemus pustulosus</name>
    <dbReference type="NCBI Taxonomy" id="76066"/>
    <lineage>
        <taxon>Eukaryota</taxon>
        <taxon>Metazoa</taxon>
        <taxon>Chordata</taxon>
        <taxon>Craniata</taxon>
        <taxon>Vertebrata</taxon>
        <taxon>Euteleostomi</taxon>
        <taxon>Amphibia</taxon>
        <taxon>Batrachia</taxon>
        <taxon>Anura</taxon>
        <taxon>Neobatrachia</taxon>
        <taxon>Hyloidea</taxon>
        <taxon>Leptodactylidae</taxon>
        <taxon>Leiuperinae</taxon>
        <taxon>Engystomops</taxon>
    </lineage>
</organism>
<name>A0AAV6YS45_ENGPU</name>
<keyword evidence="2" id="KW-1185">Reference proteome</keyword>